<feature type="compositionally biased region" description="Polar residues" evidence="1">
    <location>
        <begin position="35"/>
        <end position="45"/>
    </location>
</feature>
<dbReference type="InterPro" id="IPR044286">
    <property type="entry name" value="SINL_plant"/>
</dbReference>
<dbReference type="InterPro" id="IPR013083">
    <property type="entry name" value="Znf_RING/FYVE/PHD"/>
</dbReference>
<accession>A0A921U0A4</accession>
<reference evidence="2" key="2">
    <citation type="submission" date="2020-10" db="EMBL/GenBank/DDBJ databases">
        <authorList>
            <person name="Cooper E.A."/>
            <person name="Brenton Z.W."/>
            <person name="Flinn B.S."/>
            <person name="Jenkins J."/>
            <person name="Shu S."/>
            <person name="Flowers D."/>
            <person name="Luo F."/>
            <person name="Wang Y."/>
            <person name="Xia P."/>
            <person name="Barry K."/>
            <person name="Daum C."/>
            <person name="Lipzen A."/>
            <person name="Yoshinaga Y."/>
            <person name="Schmutz J."/>
            <person name="Saski C."/>
            <person name="Vermerris W."/>
            <person name="Kresovich S."/>
        </authorList>
    </citation>
    <scope>NUCLEOTIDE SEQUENCE</scope>
</reference>
<reference evidence="2" key="1">
    <citation type="journal article" date="2019" name="BMC Genomics">
        <title>A new reference genome for Sorghum bicolor reveals high levels of sequence similarity between sweet and grain genotypes: implications for the genetics of sugar metabolism.</title>
        <authorList>
            <person name="Cooper E.A."/>
            <person name="Brenton Z.W."/>
            <person name="Flinn B.S."/>
            <person name="Jenkins J."/>
            <person name="Shu S."/>
            <person name="Flowers D."/>
            <person name="Luo F."/>
            <person name="Wang Y."/>
            <person name="Xia P."/>
            <person name="Barry K."/>
            <person name="Daum C."/>
            <person name="Lipzen A."/>
            <person name="Yoshinaga Y."/>
            <person name="Schmutz J."/>
            <person name="Saski C."/>
            <person name="Vermerris W."/>
            <person name="Kresovich S."/>
        </authorList>
    </citation>
    <scope>NUCLEOTIDE SEQUENCE</scope>
</reference>
<name>A0A921U0A4_SORBI</name>
<proteinExistence type="predicted"/>
<sequence length="249" mass="26648">MVQNQLNLWIEWFDPLPSSRLSDPGRHPGSLPPRGQQQQEYTVVSSAGVKEEPEQGGVAHGDGGSPDAGATVAKQATQAMERPQINISVDMQLLHCAIIKCRCPHKPPVVKCEAEHLLCGACLNGGHCCKCDRASAFAQCGLELDVFIGDARVSCPFKFYGCGASIVYHVTATHQDACAYASCQCAVPRPEPQHHHHRLPIVEGDERNLLVLSVRPCGGANGVASCAVSVLCIRTSAVAEAGPRFTYIL</sequence>
<evidence type="ECO:0000256" key="1">
    <source>
        <dbReference type="SAM" id="MobiDB-lite"/>
    </source>
</evidence>
<evidence type="ECO:0000313" key="2">
    <source>
        <dbReference type="EMBL" id="KAG0513161.1"/>
    </source>
</evidence>
<dbReference type="Gene3D" id="3.30.40.10">
    <property type="entry name" value="Zinc/RING finger domain, C3HC4 (zinc finger)"/>
    <property type="match status" value="1"/>
</dbReference>
<feature type="region of interest" description="Disordered" evidence="1">
    <location>
        <begin position="20"/>
        <end position="76"/>
    </location>
</feature>
<dbReference type="PANTHER" id="PTHR46632:SF31">
    <property type="entry name" value="SIAH-TYPE DOMAIN-CONTAINING PROTEIN"/>
    <property type="match status" value="1"/>
</dbReference>
<dbReference type="AlphaFoldDB" id="A0A921U0A4"/>
<protein>
    <recommendedName>
        <fullName evidence="4">SIAH-type domain-containing protein</fullName>
    </recommendedName>
</protein>
<organism evidence="2 3">
    <name type="scientific">Sorghum bicolor</name>
    <name type="common">Sorghum</name>
    <name type="synonym">Sorghum vulgare</name>
    <dbReference type="NCBI Taxonomy" id="4558"/>
    <lineage>
        <taxon>Eukaryota</taxon>
        <taxon>Viridiplantae</taxon>
        <taxon>Streptophyta</taxon>
        <taxon>Embryophyta</taxon>
        <taxon>Tracheophyta</taxon>
        <taxon>Spermatophyta</taxon>
        <taxon>Magnoliopsida</taxon>
        <taxon>Liliopsida</taxon>
        <taxon>Poales</taxon>
        <taxon>Poaceae</taxon>
        <taxon>PACMAD clade</taxon>
        <taxon>Panicoideae</taxon>
        <taxon>Andropogonodae</taxon>
        <taxon>Andropogoneae</taxon>
        <taxon>Sorghinae</taxon>
        <taxon>Sorghum</taxon>
    </lineage>
</organism>
<gene>
    <name evidence="2" type="ORF">BDA96_10G077900</name>
</gene>
<comment type="caution">
    <text evidence="2">The sequence shown here is derived from an EMBL/GenBank/DDBJ whole genome shotgun (WGS) entry which is preliminary data.</text>
</comment>
<dbReference type="Proteomes" id="UP000807115">
    <property type="component" value="Chromosome 10"/>
</dbReference>
<dbReference type="EMBL" id="CM027689">
    <property type="protein sequence ID" value="KAG0513161.1"/>
    <property type="molecule type" value="Genomic_DNA"/>
</dbReference>
<dbReference type="PANTHER" id="PTHR46632">
    <property type="entry name" value="E3 UBIQUITIN-PROTEIN LIGASE SINA-LIKE 4"/>
    <property type="match status" value="1"/>
</dbReference>
<evidence type="ECO:0008006" key="4">
    <source>
        <dbReference type="Google" id="ProtNLM"/>
    </source>
</evidence>
<evidence type="ECO:0000313" key="3">
    <source>
        <dbReference type="Proteomes" id="UP000807115"/>
    </source>
</evidence>
<dbReference type="SUPFAM" id="SSF49599">
    <property type="entry name" value="TRAF domain-like"/>
    <property type="match status" value="1"/>
</dbReference>